<dbReference type="InterPro" id="IPR011701">
    <property type="entry name" value="MFS"/>
</dbReference>
<feature type="transmembrane region" description="Helical" evidence="6">
    <location>
        <begin position="12"/>
        <end position="30"/>
    </location>
</feature>
<evidence type="ECO:0000256" key="3">
    <source>
        <dbReference type="ARBA" id="ARBA00022692"/>
    </source>
</evidence>
<dbReference type="CDD" id="cd17504">
    <property type="entry name" value="MFS_MMR_MDR_like"/>
    <property type="match status" value="1"/>
</dbReference>
<feature type="transmembrane region" description="Helical" evidence="6">
    <location>
        <begin position="199"/>
        <end position="218"/>
    </location>
</feature>
<evidence type="ECO:0000313" key="8">
    <source>
        <dbReference type="EMBL" id="WYX99873.1"/>
    </source>
</evidence>
<proteinExistence type="predicted"/>
<feature type="transmembrane region" description="Helical" evidence="6">
    <location>
        <begin position="80"/>
        <end position="99"/>
    </location>
</feature>
<reference evidence="8 9" key="1">
    <citation type="submission" date="2023-09" db="EMBL/GenBank/DDBJ databases">
        <authorList>
            <person name="Golyshina O.V."/>
            <person name="Lunev E.A."/>
            <person name="Bargiela R."/>
            <person name="Gaines M.C."/>
            <person name="Daum B."/>
            <person name="Bale N.J."/>
            <person name="Koenen M."/>
            <person name="Sinninghe Damst J.S."/>
            <person name="Yakimov M."/>
            <person name="Golyshin P.N."/>
        </authorList>
    </citation>
    <scope>NUCLEOTIDE SEQUENCE [LARGE SCALE GENOMIC DNA]</scope>
    <source>
        <strain evidence="8 9">M1</strain>
    </source>
</reference>
<dbReference type="Pfam" id="PF07690">
    <property type="entry name" value="MFS_1"/>
    <property type="match status" value="2"/>
</dbReference>
<keyword evidence="9" id="KW-1185">Reference proteome</keyword>
<feature type="transmembrane region" description="Helical" evidence="6">
    <location>
        <begin position="408"/>
        <end position="427"/>
    </location>
</feature>
<accession>A0AAX4NEH5</accession>
<dbReference type="PRINTS" id="PR01036">
    <property type="entry name" value="TCRTETB"/>
</dbReference>
<feature type="transmembrane region" description="Helical" evidence="6">
    <location>
        <begin position="167"/>
        <end position="187"/>
    </location>
</feature>
<dbReference type="RefSeq" id="WP_393971832.1">
    <property type="nucleotide sequence ID" value="NZ_CP133772.1"/>
</dbReference>
<keyword evidence="3 6" id="KW-0812">Transmembrane</keyword>
<evidence type="ECO:0000256" key="6">
    <source>
        <dbReference type="SAM" id="Phobius"/>
    </source>
</evidence>
<dbReference type="Gene3D" id="1.20.1250.20">
    <property type="entry name" value="MFS general substrate transporter like domains"/>
    <property type="match status" value="2"/>
</dbReference>
<evidence type="ECO:0000256" key="1">
    <source>
        <dbReference type="ARBA" id="ARBA00004141"/>
    </source>
</evidence>
<comment type="subcellular location">
    <subcellularLocation>
        <location evidence="1">Membrane</location>
        <topology evidence="1">Multi-pass membrane protein</topology>
    </subcellularLocation>
</comment>
<dbReference type="Proteomes" id="UP001451606">
    <property type="component" value="Chromosome"/>
</dbReference>
<keyword evidence="4 6" id="KW-1133">Transmembrane helix</keyword>
<dbReference type="EMBL" id="CP133772">
    <property type="protein sequence ID" value="WYX99873.1"/>
    <property type="molecule type" value="Genomic_DNA"/>
</dbReference>
<feature type="transmembrane region" description="Helical" evidence="6">
    <location>
        <begin position="230"/>
        <end position="251"/>
    </location>
</feature>
<dbReference type="InterPro" id="IPR020846">
    <property type="entry name" value="MFS_dom"/>
</dbReference>
<feature type="transmembrane region" description="Helical" evidence="6">
    <location>
        <begin position="447"/>
        <end position="473"/>
    </location>
</feature>
<evidence type="ECO:0000256" key="5">
    <source>
        <dbReference type="ARBA" id="ARBA00023136"/>
    </source>
</evidence>
<feature type="domain" description="Major facilitator superfamily (MFS) profile" evidence="7">
    <location>
        <begin position="14"/>
        <end position="473"/>
    </location>
</feature>
<dbReference type="PANTHER" id="PTHR42718:SF9">
    <property type="entry name" value="MAJOR FACILITATOR SUPERFAMILY MULTIDRUG TRANSPORTER MFSC"/>
    <property type="match status" value="1"/>
</dbReference>
<gene>
    <name evidence="8" type="ORF">OXIME_000418</name>
</gene>
<feature type="transmembrane region" description="Helical" evidence="6">
    <location>
        <begin position="50"/>
        <end position="68"/>
    </location>
</feature>
<dbReference type="GO" id="GO:0022857">
    <property type="term" value="F:transmembrane transporter activity"/>
    <property type="evidence" value="ECO:0007669"/>
    <property type="project" value="InterPro"/>
</dbReference>
<dbReference type="GeneID" id="95967143"/>
<sequence length="493" mass="53235">MEEQKYDKKYANFVMILLAMIIVAVMYVEGMLTPSLPSIAEGFHITVDQVSLVLSTYLITGVALSPIVGKLADIYGKKKMMSIVMIIYAIAVSVTGFSPNFTFMVASRAVQGVGLTIMPLGMSLIREEFPKDMVPKAQALISGMFGAGFAISLPLGSLISNEFGWRWTYHTAIPFIFLLAILTIVKVHESKYRRPDVKVDYIGALALGTPLALVVLALSEGSSWGWTSPLFLGMTIVGLALFVPMFMYESYYHRKGGESIFDIKLLSKRNVLISNITLTVAGFGMYLSMQALSYKFETPKPFGFGLSILGTGLSMVAFAIGMIIFAVLTGKVISRIGIKPLAIVGAIVTGIGFLLIATSPGYLMTLVFEFMIGSGMSVMNASLINLLVLSVEPQNMGLATSMNSTFRYLGSSIGAPVAGALLSAFVVQSFVKSSAGTVSFLFPDKTAYFFAFALGALSFFATVFMIIFAREVLGNRKAARVKKSNDDLISAVE</sequence>
<feature type="transmembrane region" description="Helical" evidence="6">
    <location>
        <begin position="105"/>
        <end position="125"/>
    </location>
</feature>
<keyword evidence="2" id="KW-0813">Transport</keyword>
<name>A0AAX4NEH5_9ARCH</name>
<dbReference type="PANTHER" id="PTHR42718">
    <property type="entry name" value="MAJOR FACILITATOR SUPERFAMILY MULTIDRUG TRANSPORTER MFSC"/>
    <property type="match status" value="1"/>
</dbReference>
<feature type="transmembrane region" description="Helical" evidence="6">
    <location>
        <begin position="363"/>
        <end position="388"/>
    </location>
</feature>
<dbReference type="AlphaFoldDB" id="A0AAX4NEH5"/>
<dbReference type="KEGG" id="omr:OXIME_000418"/>
<protein>
    <submittedName>
        <fullName evidence="8">MFS transporter</fullName>
    </submittedName>
</protein>
<evidence type="ECO:0000256" key="4">
    <source>
        <dbReference type="ARBA" id="ARBA00022989"/>
    </source>
</evidence>
<feature type="transmembrane region" description="Helical" evidence="6">
    <location>
        <begin position="137"/>
        <end position="155"/>
    </location>
</feature>
<feature type="transmembrane region" description="Helical" evidence="6">
    <location>
        <begin position="340"/>
        <end position="357"/>
    </location>
</feature>
<dbReference type="InterPro" id="IPR036259">
    <property type="entry name" value="MFS_trans_sf"/>
</dbReference>
<dbReference type="PROSITE" id="PS50850">
    <property type="entry name" value="MFS"/>
    <property type="match status" value="1"/>
</dbReference>
<feature type="transmembrane region" description="Helical" evidence="6">
    <location>
        <begin position="304"/>
        <end position="328"/>
    </location>
</feature>
<evidence type="ECO:0000313" key="9">
    <source>
        <dbReference type="Proteomes" id="UP001451606"/>
    </source>
</evidence>
<keyword evidence="5 6" id="KW-0472">Membrane</keyword>
<dbReference type="GO" id="GO:0016020">
    <property type="term" value="C:membrane"/>
    <property type="evidence" value="ECO:0007669"/>
    <property type="project" value="UniProtKB-SubCell"/>
</dbReference>
<evidence type="ECO:0000259" key="7">
    <source>
        <dbReference type="PROSITE" id="PS50850"/>
    </source>
</evidence>
<organism evidence="8 9">
    <name type="scientific">Oxyplasma meridianum</name>
    <dbReference type="NCBI Taxonomy" id="3073602"/>
    <lineage>
        <taxon>Archaea</taxon>
        <taxon>Methanobacteriati</taxon>
        <taxon>Thermoplasmatota</taxon>
        <taxon>Thermoplasmata</taxon>
        <taxon>Thermoplasmatales</taxon>
        <taxon>Thermoplasmataceae</taxon>
        <taxon>Oxyplasma</taxon>
    </lineage>
</organism>
<dbReference type="SUPFAM" id="SSF103473">
    <property type="entry name" value="MFS general substrate transporter"/>
    <property type="match status" value="2"/>
</dbReference>
<feature type="transmembrane region" description="Helical" evidence="6">
    <location>
        <begin position="272"/>
        <end position="292"/>
    </location>
</feature>
<evidence type="ECO:0000256" key="2">
    <source>
        <dbReference type="ARBA" id="ARBA00022448"/>
    </source>
</evidence>